<name>A0A133V1Y4_9EURY</name>
<dbReference type="GO" id="GO:0006355">
    <property type="term" value="P:regulation of DNA-templated transcription"/>
    <property type="evidence" value="ECO:0007669"/>
    <property type="project" value="InterPro"/>
</dbReference>
<dbReference type="Gene3D" id="1.10.1220.10">
    <property type="entry name" value="Met repressor-like"/>
    <property type="match status" value="1"/>
</dbReference>
<evidence type="ECO:0000313" key="3">
    <source>
        <dbReference type="Proteomes" id="UP000070520"/>
    </source>
</evidence>
<organism evidence="2 3">
    <name type="scientific">candidate division MSBL1 archaeon SCGC-AAA261C02</name>
    <dbReference type="NCBI Taxonomy" id="1698272"/>
    <lineage>
        <taxon>Archaea</taxon>
        <taxon>Methanobacteriati</taxon>
        <taxon>Methanobacteriota</taxon>
        <taxon>candidate division MSBL1</taxon>
    </lineage>
</organism>
<sequence length="95" mass="11295">MSDEALTVRIEPEWKKKIEKLAAEERETKSDVIREALIEYIQRREEREEIERTVANKFASEEISFEELARIVGYDKARRIAFYVQVAKRSFEEGL</sequence>
<dbReference type="InterPro" id="IPR010985">
    <property type="entry name" value="Ribbon_hlx_hlx"/>
</dbReference>
<evidence type="ECO:0000313" key="2">
    <source>
        <dbReference type="EMBL" id="KXB00442.1"/>
    </source>
</evidence>
<protein>
    <recommendedName>
        <fullName evidence="1">Ribbon-helix-helix protein CopG domain-containing protein</fullName>
    </recommendedName>
</protein>
<keyword evidence="3" id="KW-1185">Reference proteome</keyword>
<dbReference type="SUPFAM" id="SSF47598">
    <property type="entry name" value="Ribbon-helix-helix"/>
    <property type="match status" value="1"/>
</dbReference>
<dbReference type="Proteomes" id="UP000070520">
    <property type="component" value="Unassembled WGS sequence"/>
</dbReference>
<evidence type="ECO:0000259" key="1">
    <source>
        <dbReference type="Pfam" id="PF01402"/>
    </source>
</evidence>
<dbReference type="InterPro" id="IPR013321">
    <property type="entry name" value="Arc_rbn_hlx_hlx"/>
</dbReference>
<accession>A0A133V1Y4</accession>
<dbReference type="AlphaFoldDB" id="A0A133V1Y4"/>
<dbReference type="Pfam" id="PF01402">
    <property type="entry name" value="RHH_1"/>
    <property type="match status" value="1"/>
</dbReference>
<dbReference type="InterPro" id="IPR002145">
    <property type="entry name" value="CopG"/>
</dbReference>
<dbReference type="EMBL" id="LHXW01000004">
    <property type="protein sequence ID" value="KXB00442.1"/>
    <property type="molecule type" value="Genomic_DNA"/>
</dbReference>
<gene>
    <name evidence="2" type="ORF">AKJ42_00710</name>
</gene>
<proteinExistence type="predicted"/>
<feature type="domain" description="Ribbon-helix-helix protein CopG" evidence="1">
    <location>
        <begin position="6"/>
        <end position="43"/>
    </location>
</feature>
<reference evidence="2 3" key="1">
    <citation type="journal article" date="2016" name="Sci. Rep.">
        <title>Metabolic traits of an uncultured archaeal lineage -MSBL1- from brine pools of the Red Sea.</title>
        <authorList>
            <person name="Mwirichia R."/>
            <person name="Alam I."/>
            <person name="Rashid M."/>
            <person name="Vinu M."/>
            <person name="Ba-Alawi W."/>
            <person name="Anthony Kamau A."/>
            <person name="Kamanda Ngugi D."/>
            <person name="Goker M."/>
            <person name="Klenk H.P."/>
            <person name="Bajic V."/>
            <person name="Stingl U."/>
        </authorList>
    </citation>
    <scope>NUCLEOTIDE SEQUENCE [LARGE SCALE GENOMIC DNA]</scope>
    <source>
        <strain evidence="2">SCGC-AAA261C02</strain>
    </source>
</reference>
<comment type="caution">
    <text evidence="2">The sequence shown here is derived from an EMBL/GenBank/DDBJ whole genome shotgun (WGS) entry which is preliminary data.</text>
</comment>